<dbReference type="Proteomes" id="UP000194161">
    <property type="component" value="Chromosome"/>
</dbReference>
<dbReference type="InterPro" id="IPR028082">
    <property type="entry name" value="Peripla_BP_I"/>
</dbReference>
<dbReference type="PANTHER" id="PTHR30146">
    <property type="entry name" value="LACI-RELATED TRANSCRIPTIONAL REPRESSOR"/>
    <property type="match status" value="1"/>
</dbReference>
<dbReference type="Gene3D" id="3.40.50.2300">
    <property type="match status" value="2"/>
</dbReference>
<dbReference type="PRINTS" id="PR00036">
    <property type="entry name" value="HTHLACI"/>
</dbReference>
<dbReference type="OrthoDB" id="8770688at2"/>
<dbReference type="KEGG" id="bgm:CAL15_17095"/>
<dbReference type="SUPFAM" id="SSF47413">
    <property type="entry name" value="lambda repressor-like DNA-binding domains"/>
    <property type="match status" value="1"/>
</dbReference>
<dbReference type="InterPro" id="IPR046335">
    <property type="entry name" value="LacI/GalR-like_sensor"/>
</dbReference>
<dbReference type="InterPro" id="IPR010982">
    <property type="entry name" value="Lambda_DNA-bd_dom_sf"/>
</dbReference>
<gene>
    <name evidence="6" type="ORF">CAL15_17095</name>
</gene>
<dbReference type="GO" id="GO:0000976">
    <property type="term" value="F:transcription cis-regulatory region binding"/>
    <property type="evidence" value="ECO:0007669"/>
    <property type="project" value="TreeGrafter"/>
</dbReference>
<dbReference type="PROSITE" id="PS50932">
    <property type="entry name" value="HTH_LACI_2"/>
    <property type="match status" value="1"/>
</dbReference>
<keyword evidence="1" id="KW-0805">Transcription regulation</keyword>
<evidence type="ECO:0000256" key="1">
    <source>
        <dbReference type="ARBA" id="ARBA00023015"/>
    </source>
</evidence>
<keyword evidence="3" id="KW-0804">Transcription</keyword>
<evidence type="ECO:0000313" key="7">
    <source>
        <dbReference type="Proteomes" id="UP000194161"/>
    </source>
</evidence>
<evidence type="ECO:0000256" key="3">
    <source>
        <dbReference type="ARBA" id="ARBA00023163"/>
    </source>
</evidence>
<reference evidence="6 7" key="1">
    <citation type="submission" date="2017-05" db="EMBL/GenBank/DDBJ databases">
        <title>Complete and WGS of Bordetella genogroups.</title>
        <authorList>
            <person name="Spilker T."/>
            <person name="LiPuma J."/>
        </authorList>
    </citation>
    <scope>NUCLEOTIDE SEQUENCE [LARGE SCALE GENOMIC DNA]</scope>
    <source>
        <strain evidence="6 7">AU7206</strain>
    </source>
</reference>
<dbReference type="SUPFAM" id="SSF53822">
    <property type="entry name" value="Periplasmic binding protein-like I"/>
    <property type="match status" value="1"/>
</dbReference>
<evidence type="ECO:0000256" key="4">
    <source>
        <dbReference type="SAM" id="MobiDB-lite"/>
    </source>
</evidence>
<dbReference type="CDD" id="cd01392">
    <property type="entry name" value="HTH_LacI"/>
    <property type="match status" value="1"/>
</dbReference>
<dbReference type="Pfam" id="PF00356">
    <property type="entry name" value="LacI"/>
    <property type="match status" value="1"/>
</dbReference>
<proteinExistence type="predicted"/>
<dbReference type="Pfam" id="PF13377">
    <property type="entry name" value="Peripla_BP_3"/>
    <property type="match status" value="1"/>
</dbReference>
<dbReference type="STRING" id="463040.CAL15_17095"/>
<name>A0A1W6ZEX4_9BORD</name>
<evidence type="ECO:0000256" key="2">
    <source>
        <dbReference type="ARBA" id="ARBA00023125"/>
    </source>
</evidence>
<keyword evidence="7" id="KW-1185">Reference proteome</keyword>
<dbReference type="PROSITE" id="PS00356">
    <property type="entry name" value="HTH_LACI_1"/>
    <property type="match status" value="1"/>
</dbReference>
<organism evidence="6 7">
    <name type="scientific">Bordetella genomosp. 13</name>
    <dbReference type="NCBI Taxonomy" id="463040"/>
    <lineage>
        <taxon>Bacteria</taxon>
        <taxon>Pseudomonadati</taxon>
        <taxon>Pseudomonadota</taxon>
        <taxon>Betaproteobacteria</taxon>
        <taxon>Burkholderiales</taxon>
        <taxon>Alcaligenaceae</taxon>
        <taxon>Bordetella</taxon>
    </lineage>
</organism>
<dbReference type="Gene3D" id="1.10.260.40">
    <property type="entry name" value="lambda repressor-like DNA-binding domains"/>
    <property type="match status" value="1"/>
</dbReference>
<sequence>MQVPPTEKPPGSSKRSGDRTSVTVRDVARAAGVSMITVSRAINTPKQVSPATLEKVNAAVQALGYVPNLMAGGLRLSRSNLVAVLVPTITGSLFSGMLTALTRSLEAKGYQLMVGQSGYDTLREDALLRAIIGRRPDGIVLTGVMHSEQGHRLLKASGIPVVETWDATSTPVDMLLSVSHEAIGDAASRYLHQAGKTRQAVLAGDDERARLRADSFVRTATRLGLPEPVSRYMPAPTTHAQGREGLRQLLSEDRRIDAVFCSSDMMAAGVLTEAAVQGLKVPDDLAVLGFGDADIASSMSPSISSIRVDGAAIGLQAAEMIAARAAGQWPAAPVVQIGFQIVPRESA</sequence>
<evidence type="ECO:0000259" key="5">
    <source>
        <dbReference type="PROSITE" id="PS50932"/>
    </source>
</evidence>
<accession>A0A1W6ZEX4</accession>
<feature type="domain" description="HTH lacI-type" evidence="5">
    <location>
        <begin position="22"/>
        <end position="76"/>
    </location>
</feature>
<dbReference type="AlphaFoldDB" id="A0A1W6ZEX4"/>
<dbReference type="EMBL" id="CP021111">
    <property type="protein sequence ID" value="ARP95943.1"/>
    <property type="molecule type" value="Genomic_DNA"/>
</dbReference>
<dbReference type="InterPro" id="IPR000843">
    <property type="entry name" value="HTH_LacI"/>
</dbReference>
<evidence type="ECO:0000313" key="6">
    <source>
        <dbReference type="EMBL" id="ARP95943.1"/>
    </source>
</evidence>
<dbReference type="SMART" id="SM00354">
    <property type="entry name" value="HTH_LACI"/>
    <property type="match status" value="1"/>
</dbReference>
<dbReference type="CDD" id="cd01575">
    <property type="entry name" value="PBP1_GntR"/>
    <property type="match status" value="1"/>
</dbReference>
<dbReference type="PANTHER" id="PTHR30146:SF33">
    <property type="entry name" value="TRANSCRIPTIONAL REGULATOR"/>
    <property type="match status" value="1"/>
</dbReference>
<dbReference type="GO" id="GO:0003700">
    <property type="term" value="F:DNA-binding transcription factor activity"/>
    <property type="evidence" value="ECO:0007669"/>
    <property type="project" value="TreeGrafter"/>
</dbReference>
<keyword evidence="2" id="KW-0238">DNA-binding</keyword>
<feature type="region of interest" description="Disordered" evidence="4">
    <location>
        <begin position="1"/>
        <end position="21"/>
    </location>
</feature>
<protein>
    <submittedName>
        <fullName evidence="6">GntR family transcriptional regulator</fullName>
    </submittedName>
</protein>